<dbReference type="EMBL" id="JAIWYP010000012">
    <property type="protein sequence ID" value="KAH3729598.1"/>
    <property type="molecule type" value="Genomic_DNA"/>
</dbReference>
<organism evidence="1 2">
    <name type="scientific">Dreissena polymorpha</name>
    <name type="common">Zebra mussel</name>
    <name type="synonym">Mytilus polymorpha</name>
    <dbReference type="NCBI Taxonomy" id="45954"/>
    <lineage>
        <taxon>Eukaryota</taxon>
        <taxon>Metazoa</taxon>
        <taxon>Spiralia</taxon>
        <taxon>Lophotrochozoa</taxon>
        <taxon>Mollusca</taxon>
        <taxon>Bivalvia</taxon>
        <taxon>Autobranchia</taxon>
        <taxon>Heteroconchia</taxon>
        <taxon>Euheterodonta</taxon>
        <taxon>Imparidentia</taxon>
        <taxon>Neoheterodontei</taxon>
        <taxon>Myida</taxon>
        <taxon>Dreissenoidea</taxon>
        <taxon>Dreissenidae</taxon>
        <taxon>Dreissena</taxon>
    </lineage>
</organism>
<reference evidence="1" key="2">
    <citation type="submission" date="2020-11" db="EMBL/GenBank/DDBJ databases">
        <authorList>
            <person name="McCartney M.A."/>
            <person name="Auch B."/>
            <person name="Kono T."/>
            <person name="Mallez S."/>
            <person name="Becker A."/>
            <person name="Gohl D.M."/>
            <person name="Silverstein K.A.T."/>
            <person name="Koren S."/>
            <person name="Bechman K.B."/>
            <person name="Herman A."/>
            <person name="Abrahante J.E."/>
            <person name="Garbe J."/>
        </authorList>
    </citation>
    <scope>NUCLEOTIDE SEQUENCE</scope>
    <source>
        <strain evidence="1">Duluth1</strain>
        <tissue evidence="1">Whole animal</tissue>
    </source>
</reference>
<reference evidence="1" key="1">
    <citation type="journal article" date="2019" name="bioRxiv">
        <title>The Genome of the Zebra Mussel, Dreissena polymorpha: A Resource for Invasive Species Research.</title>
        <authorList>
            <person name="McCartney M.A."/>
            <person name="Auch B."/>
            <person name="Kono T."/>
            <person name="Mallez S."/>
            <person name="Zhang Y."/>
            <person name="Obille A."/>
            <person name="Becker A."/>
            <person name="Abrahante J.E."/>
            <person name="Garbe J."/>
            <person name="Badalamenti J.P."/>
            <person name="Herman A."/>
            <person name="Mangelson H."/>
            <person name="Liachko I."/>
            <person name="Sullivan S."/>
            <person name="Sone E.D."/>
            <person name="Koren S."/>
            <person name="Silverstein K.A.T."/>
            <person name="Beckman K.B."/>
            <person name="Gohl D.M."/>
        </authorList>
    </citation>
    <scope>NUCLEOTIDE SEQUENCE</scope>
    <source>
        <strain evidence="1">Duluth1</strain>
        <tissue evidence="1">Whole animal</tissue>
    </source>
</reference>
<gene>
    <name evidence="1" type="ORF">DPMN_055570</name>
</gene>
<dbReference type="Proteomes" id="UP000828390">
    <property type="component" value="Unassembled WGS sequence"/>
</dbReference>
<keyword evidence="2" id="KW-1185">Reference proteome</keyword>
<proteinExistence type="predicted"/>
<accession>A0A9D4HU74</accession>
<protein>
    <submittedName>
        <fullName evidence="1">Uncharacterized protein</fullName>
    </submittedName>
</protein>
<comment type="caution">
    <text evidence="1">The sequence shown here is derived from an EMBL/GenBank/DDBJ whole genome shotgun (WGS) entry which is preliminary data.</text>
</comment>
<sequence length="65" mass="7617">MQKQVNDVMENKVFKTLDTISNFYLFDQELAFSRSWVRANILSCIICNSLLDLRGSRRSLVEFLV</sequence>
<name>A0A9D4HU74_DREPO</name>
<dbReference type="AlphaFoldDB" id="A0A9D4HU74"/>
<evidence type="ECO:0000313" key="1">
    <source>
        <dbReference type="EMBL" id="KAH3729598.1"/>
    </source>
</evidence>
<evidence type="ECO:0000313" key="2">
    <source>
        <dbReference type="Proteomes" id="UP000828390"/>
    </source>
</evidence>